<dbReference type="EMBL" id="BQOB01000001">
    <property type="protein sequence ID" value="GKH83251.1"/>
    <property type="molecule type" value="Genomic_DNA"/>
</dbReference>
<feature type="region of interest" description="Disordered" evidence="1">
    <location>
        <begin position="297"/>
        <end position="327"/>
    </location>
</feature>
<protein>
    <submittedName>
        <fullName evidence="2">DUF5119 domain-containing protein</fullName>
    </submittedName>
</protein>
<dbReference type="AlphaFoldDB" id="A0AA37KKV0"/>
<dbReference type="PROSITE" id="PS51257">
    <property type="entry name" value="PROKAR_LIPOPROTEIN"/>
    <property type="match status" value="1"/>
</dbReference>
<evidence type="ECO:0000313" key="3">
    <source>
        <dbReference type="Proteomes" id="UP001055104"/>
    </source>
</evidence>
<proteinExistence type="predicted"/>
<gene>
    <name evidence="2" type="ORF">CE91St7_41350</name>
</gene>
<dbReference type="Pfam" id="PF17145">
    <property type="entry name" value="DUF5119"/>
    <property type="match status" value="1"/>
</dbReference>
<organism evidence="2 3">
    <name type="scientific">Phocaeicola dorei</name>
    <dbReference type="NCBI Taxonomy" id="357276"/>
    <lineage>
        <taxon>Bacteria</taxon>
        <taxon>Pseudomonadati</taxon>
        <taxon>Bacteroidota</taxon>
        <taxon>Bacteroidia</taxon>
        <taxon>Bacteroidales</taxon>
        <taxon>Bacteroidaceae</taxon>
        <taxon>Phocaeicola</taxon>
    </lineage>
</organism>
<dbReference type="RefSeq" id="WP_244058083.1">
    <property type="nucleotide sequence ID" value="NZ_BQOA01000001.1"/>
</dbReference>
<dbReference type="Proteomes" id="UP001055104">
    <property type="component" value="Unassembled WGS sequence"/>
</dbReference>
<feature type="compositionally biased region" description="Acidic residues" evidence="1">
    <location>
        <begin position="306"/>
        <end position="320"/>
    </location>
</feature>
<comment type="caution">
    <text evidence="2">The sequence shown here is derived from an EMBL/GenBank/DDBJ whole genome shotgun (WGS) entry which is preliminary data.</text>
</comment>
<reference evidence="2" key="1">
    <citation type="submission" date="2022-01" db="EMBL/GenBank/DDBJ databases">
        <title>Novel bile acid biosynthetic pathways are enriched in the microbiome of centenarians.</title>
        <authorList>
            <person name="Sato Y."/>
            <person name="Atarashi K."/>
            <person name="Plichta R.D."/>
            <person name="Arai Y."/>
            <person name="Sasajima S."/>
            <person name="Kearney M.S."/>
            <person name="Suda W."/>
            <person name="Takeshita K."/>
            <person name="Sasaki T."/>
            <person name="Okamoto S."/>
            <person name="Skelly N.A."/>
            <person name="Okamura Y."/>
            <person name="Vlamakis H."/>
            <person name="Li Y."/>
            <person name="Tanoue T."/>
            <person name="Takei H."/>
            <person name="Nittono H."/>
            <person name="Narushima S."/>
            <person name="Irie J."/>
            <person name="Itoh H."/>
            <person name="Moriya K."/>
            <person name="Sugiura Y."/>
            <person name="Suematsu M."/>
            <person name="Moritoki N."/>
            <person name="Shibata S."/>
            <person name="Littman R.D."/>
            <person name="Fischbach A.M."/>
            <person name="Uwamino Y."/>
            <person name="Inoue T."/>
            <person name="Honda A."/>
            <person name="Hattori M."/>
            <person name="Murai T."/>
            <person name="Xavier J.R."/>
            <person name="Hirose N."/>
            <person name="Honda K."/>
        </authorList>
    </citation>
    <scope>NUCLEOTIDE SEQUENCE</scope>
    <source>
        <strain evidence="2">CE91-St7</strain>
    </source>
</reference>
<name>A0AA37KKV0_9BACT</name>
<accession>A0AA37KKV0</accession>
<sequence length="327" mass="35869">MKHYSICLRPFRQLSLPVILPVLLSTFVSCREELCYNHFGEAEVCFQWPETSPSEEVFPEGVTLLVYGDDSDQPTENFISPTGGNVSFGSGKARSILIYNNDTENIRFFGFSQPTTAYATSTPAGRSVSSSIRRLHPDEPALNPPDILYAAYVESLPDLSSHKKLDLSFDMKKLVTAYEITYEFEYGGNRIVLARGALAGMAETVLLHNGATPQSGATLLYDCDLTGQNVRASVLSFGVPGYPKNSAATRISHRQTLQLEVKLINGKVKEFVFDVTDQLADQPRGGVIHVSGLRIEDNESSSDSGFDADVDDWGNNEEIDLPVGGQQ</sequence>
<evidence type="ECO:0000256" key="1">
    <source>
        <dbReference type="SAM" id="MobiDB-lite"/>
    </source>
</evidence>
<dbReference type="InterPro" id="IPR033410">
    <property type="entry name" value="DUF5119"/>
</dbReference>
<evidence type="ECO:0000313" key="2">
    <source>
        <dbReference type="EMBL" id="GKH83251.1"/>
    </source>
</evidence>